<dbReference type="InterPro" id="IPR004692">
    <property type="entry name" value="SecG"/>
</dbReference>
<dbReference type="Proteomes" id="UP000294441">
    <property type="component" value="Chromosome 1"/>
</dbReference>
<dbReference type="GO" id="GO:0009306">
    <property type="term" value="P:protein secretion"/>
    <property type="evidence" value="ECO:0007669"/>
    <property type="project" value="UniProtKB-UniRule"/>
</dbReference>
<evidence type="ECO:0000256" key="8">
    <source>
        <dbReference type="ARBA" id="ARBA00022989"/>
    </source>
</evidence>
<comment type="caution">
    <text evidence="11">Lacks conserved residue(s) required for the propagation of feature annotation.</text>
</comment>
<comment type="function">
    <text evidence="11">Involved in protein export. Participates in an early event of protein translocation.</text>
</comment>
<dbReference type="GO" id="GO:0043952">
    <property type="term" value="P:protein transport by the Sec complex"/>
    <property type="evidence" value="ECO:0007669"/>
    <property type="project" value="TreeGrafter"/>
</dbReference>
<sequence>MYSALVSIFIVIAITLITLILLQKGSDIAIGNSLRAGASSTFFGSSGSGSFLTRRITPFLAILFFFISLIIGNMNNHSEKNDDKLDKIVHLENAQNSEHSLSPSLTNKRELP</sequence>
<evidence type="ECO:0000256" key="6">
    <source>
        <dbReference type="ARBA" id="ARBA00022692"/>
    </source>
</evidence>
<evidence type="ECO:0000256" key="4">
    <source>
        <dbReference type="ARBA" id="ARBA00022448"/>
    </source>
</evidence>
<dbReference type="GO" id="GO:0005886">
    <property type="term" value="C:plasma membrane"/>
    <property type="evidence" value="ECO:0007669"/>
    <property type="project" value="UniProtKB-SubCell"/>
</dbReference>
<dbReference type="PANTHER" id="PTHR34182">
    <property type="entry name" value="PROTEIN-EXPORT MEMBRANE PROTEIN SECG"/>
    <property type="match status" value="1"/>
</dbReference>
<name>A0A451D8J6_9GAMM</name>
<evidence type="ECO:0000256" key="3">
    <source>
        <dbReference type="ARBA" id="ARBA00017876"/>
    </source>
</evidence>
<evidence type="ECO:0000256" key="2">
    <source>
        <dbReference type="ARBA" id="ARBA00008445"/>
    </source>
</evidence>
<evidence type="ECO:0000256" key="9">
    <source>
        <dbReference type="ARBA" id="ARBA00023010"/>
    </source>
</evidence>
<evidence type="ECO:0000256" key="10">
    <source>
        <dbReference type="ARBA" id="ARBA00023136"/>
    </source>
</evidence>
<evidence type="ECO:0000256" key="1">
    <source>
        <dbReference type="ARBA" id="ARBA00004651"/>
    </source>
</evidence>
<dbReference type="Pfam" id="PF03840">
    <property type="entry name" value="SecG"/>
    <property type="match status" value="1"/>
</dbReference>
<evidence type="ECO:0000313" key="12">
    <source>
        <dbReference type="EMBL" id="VFP82160.1"/>
    </source>
</evidence>
<dbReference type="PANTHER" id="PTHR34182:SF1">
    <property type="entry name" value="PROTEIN-EXPORT MEMBRANE PROTEIN SECG"/>
    <property type="match status" value="1"/>
</dbReference>
<dbReference type="NCBIfam" id="TIGR00810">
    <property type="entry name" value="secG"/>
    <property type="match status" value="1"/>
</dbReference>
<dbReference type="AlphaFoldDB" id="A0A451D8J6"/>
<keyword evidence="4 11" id="KW-0813">Transport</keyword>
<reference evidence="12 13" key="1">
    <citation type="submission" date="2019-02" db="EMBL/GenBank/DDBJ databases">
        <authorList>
            <person name="Manzano-Marin A."/>
            <person name="Manzano-Marin A."/>
        </authorList>
    </citation>
    <scope>NUCLEOTIDE SEQUENCE [LARGE SCALE GENOMIC DNA]</scope>
    <source>
        <strain evidence="12 13">ErCicurvipes</strain>
    </source>
</reference>
<evidence type="ECO:0000256" key="11">
    <source>
        <dbReference type="RuleBase" id="RU365087"/>
    </source>
</evidence>
<dbReference type="EMBL" id="LR217713">
    <property type="protein sequence ID" value="VFP82160.1"/>
    <property type="molecule type" value="Genomic_DNA"/>
</dbReference>
<gene>
    <name evidence="12" type="primary">secG</name>
    <name evidence="12" type="ORF">ERCICURV3402_515</name>
</gene>
<protein>
    <recommendedName>
        <fullName evidence="3 11">Protein-export membrane protein SecG</fullName>
    </recommendedName>
</protein>
<dbReference type="GO" id="GO:0015450">
    <property type="term" value="F:protein-transporting ATPase activity"/>
    <property type="evidence" value="ECO:0007669"/>
    <property type="project" value="UniProtKB-UniRule"/>
</dbReference>
<organism evidence="12 13">
    <name type="scientific">Candidatus Erwinia haradaeae</name>
    <dbReference type="NCBI Taxonomy" id="1922217"/>
    <lineage>
        <taxon>Bacteria</taxon>
        <taxon>Pseudomonadati</taxon>
        <taxon>Pseudomonadota</taxon>
        <taxon>Gammaproteobacteria</taxon>
        <taxon>Enterobacterales</taxon>
        <taxon>Erwiniaceae</taxon>
        <taxon>Erwinia</taxon>
    </lineage>
</organism>
<evidence type="ECO:0000256" key="5">
    <source>
        <dbReference type="ARBA" id="ARBA00022475"/>
    </source>
</evidence>
<keyword evidence="5 11" id="KW-1003">Cell membrane</keyword>
<keyword evidence="6 11" id="KW-0812">Transmembrane</keyword>
<comment type="similarity">
    <text evidence="2 11">Belongs to the SecG family.</text>
</comment>
<keyword evidence="8 11" id="KW-1133">Transmembrane helix</keyword>
<keyword evidence="7 11" id="KW-0653">Protein transport</keyword>
<comment type="subcellular location">
    <subcellularLocation>
        <location evidence="1 11">Cell membrane</location>
        <topology evidence="1 11">Multi-pass membrane protein</topology>
    </subcellularLocation>
</comment>
<dbReference type="GO" id="GO:0065002">
    <property type="term" value="P:intracellular protein transmembrane transport"/>
    <property type="evidence" value="ECO:0007669"/>
    <property type="project" value="TreeGrafter"/>
</dbReference>
<proteinExistence type="inferred from homology"/>
<evidence type="ECO:0000256" key="7">
    <source>
        <dbReference type="ARBA" id="ARBA00022927"/>
    </source>
</evidence>
<dbReference type="PRINTS" id="PR01651">
    <property type="entry name" value="SECGEXPORT"/>
</dbReference>
<feature type="transmembrane region" description="Helical" evidence="11">
    <location>
        <begin position="56"/>
        <end position="74"/>
    </location>
</feature>
<accession>A0A451D8J6</accession>
<evidence type="ECO:0000313" key="13">
    <source>
        <dbReference type="Proteomes" id="UP000294441"/>
    </source>
</evidence>
<keyword evidence="9 11" id="KW-0811">Translocation</keyword>
<keyword evidence="10 11" id="KW-0472">Membrane</keyword>